<name>W0HUS5_9GAMM</name>
<dbReference type="InterPro" id="IPR057326">
    <property type="entry name" value="KR_dom"/>
</dbReference>
<dbReference type="PROSITE" id="PS00061">
    <property type="entry name" value="ADH_SHORT"/>
    <property type="match status" value="1"/>
</dbReference>
<dbReference type="OrthoDB" id="9803628at2"/>
<keyword evidence="4" id="KW-1185">Reference proteome</keyword>
<dbReference type="CDD" id="cd05233">
    <property type="entry name" value="SDR_c"/>
    <property type="match status" value="1"/>
</dbReference>
<reference evidence="3 4" key="1">
    <citation type="journal article" date="2014" name="Genome Biol. Evol.">
        <title>Genome degeneration and adaptation in a nascent stage of symbiosis.</title>
        <authorList>
            <person name="Oakeson K.F."/>
            <person name="Gil R."/>
            <person name="Clayton A.L."/>
            <person name="Dunn D.M."/>
            <person name="von Niederhausern A.C."/>
            <person name="Hamil C."/>
            <person name="Aoyagi A."/>
            <person name="Duval B."/>
            <person name="Baca A."/>
            <person name="Silva F.J."/>
            <person name="Vallier A."/>
            <person name="Jackson D.G."/>
            <person name="Latorre A."/>
            <person name="Weiss R.B."/>
            <person name="Heddi A."/>
            <person name="Moya A."/>
            <person name="Dale C."/>
        </authorList>
    </citation>
    <scope>NUCLEOTIDE SEQUENCE [LARGE SCALE GENOMIC DNA]</scope>
    <source>
        <strain evidence="3 4">HS1</strain>
    </source>
</reference>
<dbReference type="EMBL" id="CP006569">
    <property type="protein sequence ID" value="AHF75908.1"/>
    <property type="molecule type" value="Genomic_DNA"/>
</dbReference>
<dbReference type="InterPro" id="IPR020904">
    <property type="entry name" value="Sc_DH/Rdtase_CS"/>
</dbReference>
<dbReference type="Pfam" id="PF13561">
    <property type="entry name" value="adh_short_C2"/>
    <property type="match status" value="1"/>
</dbReference>
<dbReference type="Gene3D" id="3.40.50.720">
    <property type="entry name" value="NAD(P)-binding Rossmann-like Domain"/>
    <property type="match status" value="1"/>
</dbReference>
<dbReference type="PRINTS" id="PR00081">
    <property type="entry name" value="GDHRDH"/>
</dbReference>
<dbReference type="InterPro" id="IPR002347">
    <property type="entry name" value="SDR_fam"/>
</dbReference>
<evidence type="ECO:0000259" key="2">
    <source>
        <dbReference type="SMART" id="SM00822"/>
    </source>
</evidence>
<sequence>MTTGNKRRALVTGATEGIGLACASALVRVGVQVLLVGRSTAKGERAMAAAPFAASDSRFYAADLAQADDLRRLFDEIDTRWGRLDIAINNAGIDGASFTPLTDYPDEAWHQVMALNLTGVYLCMKREIPLMMSSGGAIVNVASIAGLRASYTGGCAYTASKHGLLGLTKSAALEYARHGIRINAVCPGLVRTAMSEAVFGDKLDEHGDLHPLGRLCEADEVAAAALWLVSPAASFITGVSLPVDGGIMAG</sequence>
<accession>W0HUS5</accession>
<dbReference type="GO" id="GO:0016616">
    <property type="term" value="F:oxidoreductase activity, acting on the CH-OH group of donors, NAD or NADP as acceptor"/>
    <property type="evidence" value="ECO:0007669"/>
    <property type="project" value="UniProtKB-ARBA"/>
</dbReference>
<dbReference type="PANTHER" id="PTHR42760">
    <property type="entry name" value="SHORT-CHAIN DEHYDROGENASES/REDUCTASES FAMILY MEMBER"/>
    <property type="match status" value="1"/>
</dbReference>
<dbReference type="KEGG" id="sod:Sant_0825"/>
<dbReference type="FunFam" id="3.40.50.720:FF:000084">
    <property type="entry name" value="Short-chain dehydrogenase reductase"/>
    <property type="match status" value="1"/>
</dbReference>
<protein>
    <submittedName>
        <fullName evidence="3">Short-chain dehydrogenase/reductase SDR</fullName>
    </submittedName>
</protein>
<dbReference type="HOGENOM" id="CLU_010194_1_0_6"/>
<dbReference type="PATRIC" id="fig|1239307.3.peg.884"/>
<dbReference type="InterPro" id="IPR036291">
    <property type="entry name" value="NAD(P)-bd_dom_sf"/>
</dbReference>
<feature type="domain" description="Ketoreductase" evidence="2">
    <location>
        <begin position="7"/>
        <end position="179"/>
    </location>
</feature>
<dbReference type="SMART" id="SM00822">
    <property type="entry name" value="PKS_KR"/>
    <property type="match status" value="1"/>
</dbReference>
<dbReference type="Proteomes" id="UP000019028">
    <property type="component" value="Chromosome"/>
</dbReference>
<proteinExistence type="inferred from homology"/>
<evidence type="ECO:0000256" key="1">
    <source>
        <dbReference type="ARBA" id="ARBA00006484"/>
    </source>
</evidence>
<dbReference type="RefSeq" id="WP_025421041.1">
    <property type="nucleotide sequence ID" value="NZ_CP006569.1"/>
</dbReference>
<organism evidence="3 4">
    <name type="scientific">Sodalis praecaptivus</name>
    <dbReference type="NCBI Taxonomy" id="1239307"/>
    <lineage>
        <taxon>Bacteria</taxon>
        <taxon>Pseudomonadati</taxon>
        <taxon>Pseudomonadota</taxon>
        <taxon>Gammaproteobacteria</taxon>
        <taxon>Enterobacterales</taxon>
        <taxon>Bruguierivoracaceae</taxon>
        <taxon>Sodalis</taxon>
    </lineage>
</organism>
<evidence type="ECO:0000313" key="4">
    <source>
        <dbReference type="Proteomes" id="UP000019028"/>
    </source>
</evidence>
<dbReference type="PRINTS" id="PR00080">
    <property type="entry name" value="SDRFAMILY"/>
</dbReference>
<dbReference type="AlphaFoldDB" id="W0HUS5"/>
<evidence type="ECO:0000313" key="3">
    <source>
        <dbReference type="EMBL" id="AHF75908.1"/>
    </source>
</evidence>
<dbReference type="SUPFAM" id="SSF51735">
    <property type="entry name" value="NAD(P)-binding Rossmann-fold domains"/>
    <property type="match status" value="1"/>
</dbReference>
<comment type="similarity">
    <text evidence="1">Belongs to the short-chain dehydrogenases/reductases (SDR) family.</text>
</comment>
<gene>
    <name evidence="3" type="ORF">Sant_0825</name>
</gene>